<keyword evidence="2" id="KW-0456">Lyase</keyword>
<dbReference type="STRING" id="1268072.PSAB_03285"/>
<dbReference type="HOGENOM" id="CLU_1061072_0_0_9"/>
<dbReference type="OrthoDB" id="1489951at2"/>
<dbReference type="InterPro" id="IPR050963">
    <property type="entry name" value="Sirohydro_Cobaltochel/CbiX"/>
</dbReference>
<evidence type="ECO:0000313" key="3">
    <source>
        <dbReference type="EMBL" id="AHV95593.1"/>
    </source>
</evidence>
<dbReference type="Proteomes" id="UP000019772">
    <property type="component" value="Chromosome"/>
</dbReference>
<dbReference type="PATRIC" id="fig|1268072.3.peg.687"/>
<keyword evidence="1" id="KW-0479">Metal-binding</keyword>
<sequence length="263" mass="29113">MKAGVLIISHGSRDTSWVAIVDEAVNGLSLREAVPVAVSFLELVEGRSIQDGIDRLEGQGVTDILVIPLFVSSGSTHVDEIAYALGAKDEPEKETELERFRVSARIHYGNPVDDDPDIAIMVWDKIRDLSENPARETILLVGHGSVHPGFRQRWERGMLSLAERVLRISGIAAADYALLSLGGVGDKVQYWREQGHEVLVAPIFLSEGYFTKNVIPDKLKGLTYKYTGRTLLPHPLLPHWIAAQAETMLERLRGEEPGMDDKV</sequence>
<keyword evidence="4" id="KW-1185">Reference proteome</keyword>
<proteinExistence type="predicted"/>
<dbReference type="EMBL" id="CP004078">
    <property type="protein sequence ID" value="AHV95593.1"/>
    <property type="molecule type" value="Genomic_DNA"/>
</dbReference>
<dbReference type="AlphaFoldDB" id="X4ZT63"/>
<evidence type="ECO:0000256" key="2">
    <source>
        <dbReference type="ARBA" id="ARBA00023239"/>
    </source>
</evidence>
<dbReference type="Gene3D" id="3.40.50.1400">
    <property type="match status" value="2"/>
</dbReference>
<evidence type="ECO:0000313" key="4">
    <source>
        <dbReference type="Proteomes" id="UP000019772"/>
    </source>
</evidence>
<dbReference type="Pfam" id="PF01903">
    <property type="entry name" value="CbiX"/>
    <property type="match status" value="1"/>
</dbReference>
<protein>
    <submittedName>
        <fullName evidence="3">Cobalamin (Vitamin B12) biosynthesis CbiX protein</fullName>
    </submittedName>
</protein>
<evidence type="ECO:0000256" key="1">
    <source>
        <dbReference type="ARBA" id="ARBA00022723"/>
    </source>
</evidence>
<dbReference type="PANTHER" id="PTHR33542:SF3">
    <property type="entry name" value="SIROHYDROCHLORIN FERROCHELATASE, CHLOROPLASTIC"/>
    <property type="match status" value="1"/>
</dbReference>
<accession>X4ZT63</accession>
<dbReference type="eggNOG" id="COG2138">
    <property type="taxonomic scope" value="Bacteria"/>
</dbReference>
<dbReference type="CDD" id="cd03416">
    <property type="entry name" value="CbiX_SirB_N"/>
    <property type="match status" value="1"/>
</dbReference>
<dbReference type="GO" id="GO:0016829">
    <property type="term" value="F:lyase activity"/>
    <property type="evidence" value="ECO:0007669"/>
    <property type="project" value="UniProtKB-KW"/>
</dbReference>
<dbReference type="GO" id="GO:0046872">
    <property type="term" value="F:metal ion binding"/>
    <property type="evidence" value="ECO:0007669"/>
    <property type="project" value="UniProtKB-KW"/>
</dbReference>
<reference evidence="3 4" key="1">
    <citation type="journal article" date="2014" name="PLoS Genet.">
        <title>Comparative Genomic Analysis of N2-Fixing and Non-N2-Fixing Paenibacillus spp.: Organization, Evolution and Expression of the Nitrogen Fixation Genes.</title>
        <authorList>
            <person name="Xie J.B."/>
            <person name="Du Z."/>
            <person name="Bai L."/>
            <person name="Tian C."/>
            <person name="Zhang Y."/>
            <person name="Xie J.Y."/>
            <person name="Wang T."/>
            <person name="Liu X."/>
            <person name="Chen X."/>
            <person name="Cheng Q."/>
            <person name="Chen S."/>
            <person name="Li J."/>
        </authorList>
    </citation>
    <scope>NUCLEOTIDE SEQUENCE [LARGE SCALE GENOMIC DNA]</scope>
    <source>
        <strain evidence="3 4">T27</strain>
    </source>
</reference>
<dbReference type="SUPFAM" id="SSF53800">
    <property type="entry name" value="Chelatase"/>
    <property type="match status" value="1"/>
</dbReference>
<dbReference type="RefSeq" id="WP_025333184.1">
    <property type="nucleotide sequence ID" value="NZ_CP004078.1"/>
</dbReference>
<dbReference type="KEGG" id="psab:PSAB_03285"/>
<gene>
    <name evidence="3" type="ORF">PSAB_03285</name>
</gene>
<dbReference type="InterPro" id="IPR002762">
    <property type="entry name" value="CbiX-like"/>
</dbReference>
<dbReference type="PANTHER" id="PTHR33542">
    <property type="entry name" value="SIROHYDROCHLORIN FERROCHELATASE, CHLOROPLASTIC"/>
    <property type="match status" value="1"/>
</dbReference>
<organism evidence="3 4">
    <name type="scientific">Paenibacillus sabinae T27</name>
    <dbReference type="NCBI Taxonomy" id="1268072"/>
    <lineage>
        <taxon>Bacteria</taxon>
        <taxon>Bacillati</taxon>
        <taxon>Bacillota</taxon>
        <taxon>Bacilli</taxon>
        <taxon>Bacillales</taxon>
        <taxon>Paenibacillaceae</taxon>
        <taxon>Paenibacillus</taxon>
    </lineage>
</organism>
<name>X4ZT63_9BACL</name>